<evidence type="ECO:0008006" key="5">
    <source>
        <dbReference type="Google" id="ProtNLM"/>
    </source>
</evidence>
<dbReference type="OrthoDB" id="5600060at2759"/>
<organism evidence="3 4">
    <name type="scientific">Smittium simulii</name>
    <dbReference type="NCBI Taxonomy" id="133385"/>
    <lineage>
        <taxon>Eukaryota</taxon>
        <taxon>Fungi</taxon>
        <taxon>Fungi incertae sedis</taxon>
        <taxon>Zoopagomycota</taxon>
        <taxon>Kickxellomycotina</taxon>
        <taxon>Harpellomycetes</taxon>
        <taxon>Harpellales</taxon>
        <taxon>Legeriomycetaceae</taxon>
        <taxon>Smittium</taxon>
    </lineage>
</organism>
<dbReference type="GO" id="GO:0034472">
    <property type="term" value="P:snRNA 3'-end processing"/>
    <property type="evidence" value="ECO:0007669"/>
    <property type="project" value="TreeGrafter"/>
</dbReference>
<keyword evidence="4" id="KW-1185">Reference proteome</keyword>
<keyword evidence="2" id="KW-0539">Nucleus</keyword>
<name>A0A2T9YDC2_9FUNG</name>
<dbReference type="EMBL" id="MBFR01000267">
    <property type="protein sequence ID" value="PVU90294.1"/>
    <property type="molecule type" value="Genomic_DNA"/>
</dbReference>
<dbReference type="InterPro" id="IPR036866">
    <property type="entry name" value="RibonucZ/Hydroxyglut_hydro"/>
</dbReference>
<dbReference type="AlphaFoldDB" id="A0A2T9YDC2"/>
<dbReference type="Proteomes" id="UP000245383">
    <property type="component" value="Unassembled WGS sequence"/>
</dbReference>
<reference evidence="3 4" key="1">
    <citation type="journal article" date="2018" name="MBio">
        <title>Comparative Genomics Reveals the Core Gene Toolbox for the Fungus-Insect Symbiosis.</title>
        <authorList>
            <person name="Wang Y."/>
            <person name="Stata M."/>
            <person name="Wang W."/>
            <person name="Stajich J.E."/>
            <person name="White M.M."/>
            <person name="Moncalvo J.M."/>
        </authorList>
    </citation>
    <scope>NUCLEOTIDE SEQUENCE [LARGE SCALE GENOMIC DNA]</scope>
    <source>
        <strain evidence="3 4">SWE-8-4</strain>
    </source>
</reference>
<dbReference type="InterPro" id="IPR027074">
    <property type="entry name" value="Integrator_9su"/>
</dbReference>
<dbReference type="STRING" id="133385.A0A2T9YDC2"/>
<gene>
    <name evidence="3" type="ORF">BB561_004944</name>
</gene>
<dbReference type="Gene3D" id="3.60.15.10">
    <property type="entry name" value="Ribonuclease Z/Hydroxyacylglutathione hydrolase-like"/>
    <property type="match status" value="1"/>
</dbReference>
<evidence type="ECO:0000256" key="1">
    <source>
        <dbReference type="ARBA" id="ARBA00004123"/>
    </source>
</evidence>
<dbReference type="Gene3D" id="3.40.50.10890">
    <property type="match status" value="1"/>
</dbReference>
<dbReference type="GO" id="GO:0032039">
    <property type="term" value="C:integrator complex"/>
    <property type="evidence" value="ECO:0007669"/>
    <property type="project" value="InterPro"/>
</dbReference>
<evidence type="ECO:0000313" key="4">
    <source>
        <dbReference type="Proteomes" id="UP000245383"/>
    </source>
</evidence>
<accession>A0A2T9YDC2</accession>
<dbReference type="PANTHER" id="PTHR46094">
    <property type="entry name" value="INTEGRATOR COMPLEX SUBUNIT 9"/>
    <property type="match status" value="1"/>
</dbReference>
<evidence type="ECO:0000313" key="3">
    <source>
        <dbReference type="EMBL" id="PVU90294.1"/>
    </source>
</evidence>
<dbReference type="PANTHER" id="PTHR46094:SF1">
    <property type="entry name" value="INTEGRATOR COMPLEX SUBUNIT 9"/>
    <property type="match status" value="1"/>
</dbReference>
<evidence type="ECO:0000256" key="2">
    <source>
        <dbReference type="ARBA" id="ARBA00023242"/>
    </source>
</evidence>
<sequence>MLPQITCFCFGEKYNLFYCEFNDFSFIYDCGIDTELVFTNNKDNFDSCHYDLAKNLDIIDWSKVDFILISNYEQVHILPFITEYTSFFGKIYITEAAKAYTKHILEEKILINESLSINYKLILSQLLEAQNIDSNDQLDFLQNRFTQYQLQNPLLEFDLHIIEKCFDKLVSVNYNNVFSPTSSIRVYCKSSGYSIGSANWNVEFQEKKIALIGASSLVSSLHSQEFDNSVLENANLCLFSNIQPSNYNTNDSSCNKILSQICSQAVSCLKSKAVAIIVARPFGHVYDILDGIYNHSKNINLHGSQFWFISPVAKDSIQLGNIMGEWLCETKKKLLYNPEYPFSNKELAEKGLIKFFDSVEDLAHQQQVMNGCVIFLSPLDLYSLSFLASYYGRTPNNKLIFIGNYMMYIFAIDGEQKERICSRIYIPPQVETHTLELDTRLLPHEVNRILANNKIKNVIFPSYLKPGLVSYTNNSGSALKNSFKTNISWYSHLEISEIKFEEELMVPIQISKVITKNKRKFETKEYELICNIEGDVVLENNVYTLLPKVNTSQEQEFKCPKVGMFSTNDNLLGLESITVKENADLREVSSQVIKISEELLKYGFTNQGLKKSGNEEKISLESELGDISISISNSGINYDSSTEYANSCLLSALRMV</sequence>
<comment type="caution">
    <text evidence="3">The sequence shown here is derived from an EMBL/GenBank/DDBJ whole genome shotgun (WGS) entry which is preliminary data.</text>
</comment>
<proteinExistence type="predicted"/>
<comment type="subcellular location">
    <subcellularLocation>
        <location evidence="1">Nucleus</location>
    </subcellularLocation>
</comment>
<dbReference type="SUPFAM" id="SSF56281">
    <property type="entry name" value="Metallo-hydrolase/oxidoreductase"/>
    <property type="match status" value="1"/>
</dbReference>
<protein>
    <recommendedName>
        <fullName evidence="5">Cleavage and polyadenylation specificity factor subunit 2</fullName>
    </recommendedName>
</protein>